<sequence length="429" mass="49620">MNQFTASLWGDEAWAATLAVKSYWEIIKIVSRDTSPPLYYLLLHTWMKFFGTNEVSIRSLSFLFFLGTVITVFFVGKLLWDQKTGLLAAVLTLFNPFLFNYAFEGRMYTLLALTSTLSVYFFLKKNRPGFILFTVAALYTHHFSLFIIVFLFLWRLIEIPKKSVGQIIRSFSDFFIVGLLYLPWLYPLYYQTSLVGSGFWLGKPDFEVFKETIRKFLVGSGTETLREIAYWLVAALLLLRNWGQKIKKTAFLFCWFFAALVLTFLISQKFQSIFYDRYMLISIPASCLLLSSNRRKISLPPLGILIVVMAILNFTYFTHPVKKPFRQLALYAAKELPQATFINYNGAAHHLWESKYYKIKAPIFSPTPLPFYTGTALMQPDDVIKTLPPVKNIYAITSENPKNVTLPAYKEGKIIDFSNLYLVEFNKIK</sequence>
<evidence type="ECO:0000256" key="6">
    <source>
        <dbReference type="ARBA" id="ARBA00022989"/>
    </source>
</evidence>
<gene>
    <name evidence="10" type="ORF">COT44_03175</name>
</gene>
<dbReference type="InterPro" id="IPR050297">
    <property type="entry name" value="LipidA_mod_glycosyltrf_83"/>
</dbReference>
<evidence type="ECO:0000256" key="8">
    <source>
        <dbReference type="SAM" id="Phobius"/>
    </source>
</evidence>
<comment type="subcellular location">
    <subcellularLocation>
        <location evidence="1">Cell membrane</location>
        <topology evidence="1">Multi-pass membrane protein</topology>
    </subcellularLocation>
</comment>
<dbReference type="GO" id="GO:0005886">
    <property type="term" value="C:plasma membrane"/>
    <property type="evidence" value="ECO:0007669"/>
    <property type="project" value="UniProtKB-SubCell"/>
</dbReference>
<feature type="transmembrane region" description="Helical" evidence="8">
    <location>
        <begin position="297"/>
        <end position="317"/>
    </location>
</feature>
<evidence type="ECO:0000313" key="10">
    <source>
        <dbReference type="EMBL" id="PIU03420.1"/>
    </source>
</evidence>
<dbReference type="GO" id="GO:0016763">
    <property type="term" value="F:pentosyltransferase activity"/>
    <property type="evidence" value="ECO:0007669"/>
    <property type="project" value="TreeGrafter"/>
</dbReference>
<accession>A0A2M6XCN0</accession>
<feature type="transmembrane region" description="Helical" evidence="8">
    <location>
        <begin position="250"/>
        <end position="267"/>
    </location>
</feature>
<feature type="transmembrane region" description="Helical" evidence="8">
    <location>
        <begin position="273"/>
        <end position="290"/>
    </location>
</feature>
<evidence type="ECO:0000259" key="9">
    <source>
        <dbReference type="Pfam" id="PF13231"/>
    </source>
</evidence>
<evidence type="ECO:0000256" key="1">
    <source>
        <dbReference type="ARBA" id="ARBA00004651"/>
    </source>
</evidence>
<keyword evidence="3" id="KW-0328">Glycosyltransferase</keyword>
<dbReference type="AlphaFoldDB" id="A0A2M6XCN0"/>
<organism evidence="10 11">
    <name type="scientific">Candidatus Shapirobacteria bacterium CG08_land_8_20_14_0_20_39_18</name>
    <dbReference type="NCBI Taxonomy" id="1974883"/>
    <lineage>
        <taxon>Bacteria</taxon>
        <taxon>Candidatus Shapironibacteriota</taxon>
    </lineage>
</organism>
<evidence type="ECO:0000256" key="3">
    <source>
        <dbReference type="ARBA" id="ARBA00022676"/>
    </source>
</evidence>
<feature type="transmembrane region" description="Helical" evidence="8">
    <location>
        <begin position="166"/>
        <end position="186"/>
    </location>
</feature>
<dbReference type="InterPro" id="IPR038731">
    <property type="entry name" value="RgtA/B/C-like"/>
</dbReference>
<evidence type="ECO:0000313" key="11">
    <source>
        <dbReference type="Proteomes" id="UP000228996"/>
    </source>
</evidence>
<name>A0A2M6XCN0_9BACT</name>
<feature type="domain" description="Glycosyltransferase RgtA/B/C/D-like" evidence="9">
    <location>
        <begin position="35"/>
        <end position="128"/>
    </location>
</feature>
<evidence type="ECO:0000256" key="2">
    <source>
        <dbReference type="ARBA" id="ARBA00022475"/>
    </source>
</evidence>
<keyword evidence="5 8" id="KW-0812">Transmembrane</keyword>
<keyword evidence="2" id="KW-1003">Cell membrane</keyword>
<dbReference type="GO" id="GO:0009103">
    <property type="term" value="P:lipopolysaccharide biosynthetic process"/>
    <property type="evidence" value="ECO:0007669"/>
    <property type="project" value="UniProtKB-ARBA"/>
</dbReference>
<reference evidence="11" key="1">
    <citation type="submission" date="2017-09" db="EMBL/GenBank/DDBJ databases">
        <title>Depth-based differentiation of microbial function through sediment-hosted aquifers and enrichment of novel symbionts in the deep terrestrial subsurface.</title>
        <authorList>
            <person name="Probst A.J."/>
            <person name="Ladd B."/>
            <person name="Jarett J.K."/>
            <person name="Geller-Mcgrath D.E."/>
            <person name="Sieber C.M.K."/>
            <person name="Emerson J.B."/>
            <person name="Anantharaman K."/>
            <person name="Thomas B.C."/>
            <person name="Malmstrom R."/>
            <person name="Stieglmeier M."/>
            <person name="Klingl A."/>
            <person name="Woyke T."/>
            <person name="Ryan C.M."/>
            <person name="Banfield J.F."/>
        </authorList>
    </citation>
    <scope>NUCLEOTIDE SEQUENCE [LARGE SCALE GENOMIC DNA]</scope>
</reference>
<keyword evidence="6 8" id="KW-1133">Transmembrane helix</keyword>
<evidence type="ECO:0000256" key="4">
    <source>
        <dbReference type="ARBA" id="ARBA00022679"/>
    </source>
</evidence>
<evidence type="ECO:0000256" key="5">
    <source>
        <dbReference type="ARBA" id="ARBA00022692"/>
    </source>
</evidence>
<protein>
    <recommendedName>
        <fullName evidence="9">Glycosyltransferase RgtA/B/C/D-like domain-containing protein</fullName>
    </recommendedName>
</protein>
<dbReference type="PANTHER" id="PTHR33908:SF11">
    <property type="entry name" value="MEMBRANE PROTEIN"/>
    <property type="match status" value="1"/>
</dbReference>
<dbReference type="Proteomes" id="UP000228996">
    <property type="component" value="Unassembled WGS sequence"/>
</dbReference>
<proteinExistence type="predicted"/>
<feature type="transmembrane region" description="Helical" evidence="8">
    <location>
        <begin position="60"/>
        <end position="80"/>
    </location>
</feature>
<feature type="transmembrane region" description="Helical" evidence="8">
    <location>
        <begin position="129"/>
        <end position="154"/>
    </location>
</feature>
<keyword evidence="7 8" id="KW-0472">Membrane</keyword>
<keyword evidence="4" id="KW-0808">Transferase</keyword>
<feature type="transmembrane region" description="Helical" evidence="8">
    <location>
        <begin position="86"/>
        <end position="103"/>
    </location>
</feature>
<comment type="caution">
    <text evidence="10">The sequence shown here is derived from an EMBL/GenBank/DDBJ whole genome shotgun (WGS) entry which is preliminary data.</text>
</comment>
<dbReference type="EMBL" id="PEYO01000017">
    <property type="protein sequence ID" value="PIU03420.1"/>
    <property type="molecule type" value="Genomic_DNA"/>
</dbReference>
<dbReference type="PANTHER" id="PTHR33908">
    <property type="entry name" value="MANNOSYLTRANSFERASE YKCB-RELATED"/>
    <property type="match status" value="1"/>
</dbReference>
<dbReference type="Pfam" id="PF13231">
    <property type="entry name" value="PMT_2"/>
    <property type="match status" value="1"/>
</dbReference>
<evidence type="ECO:0000256" key="7">
    <source>
        <dbReference type="ARBA" id="ARBA00023136"/>
    </source>
</evidence>